<dbReference type="AlphaFoldDB" id="A0A0V0QA72"/>
<reference evidence="4 5" key="1">
    <citation type="journal article" date="2015" name="Sci. Rep.">
        <title>Genome of the facultative scuticociliatosis pathogen Pseudocohnilembus persalinus provides insight into its virulence through horizontal gene transfer.</title>
        <authorList>
            <person name="Xiong J."/>
            <person name="Wang G."/>
            <person name="Cheng J."/>
            <person name="Tian M."/>
            <person name="Pan X."/>
            <person name="Warren A."/>
            <person name="Jiang C."/>
            <person name="Yuan D."/>
            <person name="Miao W."/>
        </authorList>
    </citation>
    <scope>NUCLEOTIDE SEQUENCE [LARGE SCALE GENOMIC DNA]</scope>
    <source>
        <strain evidence="4">36N120E</strain>
    </source>
</reference>
<keyword evidence="5" id="KW-1185">Reference proteome</keyword>
<name>A0A0V0QA72_PSEPJ</name>
<sequence length="697" mass="84131">MQSENNSDTIIKVTFKIQNQHLELKDGVIKSVNQIIDHTLQSNESVDQEQFQLVILSYKVPNKVIARRLIQEHNLEYTGVSQIHIEEQVEKSEYTGMQLYNKVVLEINQKISIRELFTYMFDKFGEVFRIKPLHKNKKQVQVIFRHFQGYRNFLLYLKENMQNMRNGIYFEVNNEKVNIIEYSQTSINIEKPQLEPISQEQTQFIQREKQGIQSNNTIYQNNTQQKGNLILITQFSDLKNLVYQLQKIGPLFEIDLYEGKKQQQLLYIRYKNILDEQKMMEAYAKLQFTNLDNLNLLITKQRCKYSDTETGCTNRQCQSAHISLNQVTCRNIFYQKCKDYQQNKCQYLHIGPQNISKKQKNKNESKMTVSQVILDDSDSSFSSSDDEGELNYNQCTICFSNEIQTDYIHCENSAFCQQCAEKIQKKQIPCPFCTQQPQQPLKKQAQVREQSFKAKNEKKVYRQIENHQNENDYEEVKQQQEFQKKNYGQFEFDKNEKYNNAQNTKEKDTKQGQKDKKEIQQLEQQQQINEKQTIDLKQQEREKLQQELYRQVKDKREKYEKKQELLMKQNEPCEKEIEENKLQDEQNLKLEKSEKQSREQIEQELQELKYQLRYQRQLFEEYQKERENRERIEKEKMESERISIQREKEKIQREKEEIQTEKEKFLRQNEQILREKEQIQKEKKLIELQKKQLQKKI</sequence>
<evidence type="ECO:0000259" key="3">
    <source>
        <dbReference type="PROSITE" id="PS50089"/>
    </source>
</evidence>
<dbReference type="GO" id="GO:0008270">
    <property type="term" value="F:zinc ion binding"/>
    <property type="evidence" value="ECO:0007669"/>
    <property type="project" value="UniProtKB-KW"/>
</dbReference>
<dbReference type="Proteomes" id="UP000054937">
    <property type="component" value="Unassembled WGS sequence"/>
</dbReference>
<accession>A0A0V0QA72</accession>
<protein>
    <recommendedName>
        <fullName evidence="3">RING-type domain-containing protein</fullName>
    </recommendedName>
</protein>
<dbReference type="InterPro" id="IPR013083">
    <property type="entry name" value="Znf_RING/FYVE/PHD"/>
</dbReference>
<dbReference type="InterPro" id="IPR001841">
    <property type="entry name" value="Znf_RING"/>
</dbReference>
<feature type="region of interest" description="Disordered" evidence="2">
    <location>
        <begin position="567"/>
        <end position="596"/>
    </location>
</feature>
<keyword evidence="1" id="KW-0862">Zinc</keyword>
<organism evidence="4 5">
    <name type="scientific">Pseudocohnilembus persalinus</name>
    <name type="common">Ciliate</name>
    <dbReference type="NCBI Taxonomy" id="266149"/>
    <lineage>
        <taxon>Eukaryota</taxon>
        <taxon>Sar</taxon>
        <taxon>Alveolata</taxon>
        <taxon>Ciliophora</taxon>
        <taxon>Intramacronucleata</taxon>
        <taxon>Oligohymenophorea</taxon>
        <taxon>Scuticociliatia</taxon>
        <taxon>Philasterida</taxon>
        <taxon>Pseudocohnilembidae</taxon>
        <taxon>Pseudocohnilembus</taxon>
    </lineage>
</organism>
<feature type="compositionally biased region" description="Basic and acidic residues" evidence="2">
    <location>
        <begin position="504"/>
        <end position="520"/>
    </location>
</feature>
<proteinExistence type="predicted"/>
<dbReference type="InParanoid" id="A0A0V0QA72"/>
<dbReference type="PROSITE" id="PS50089">
    <property type="entry name" value="ZF_RING_2"/>
    <property type="match status" value="1"/>
</dbReference>
<evidence type="ECO:0000313" key="5">
    <source>
        <dbReference type="Proteomes" id="UP000054937"/>
    </source>
</evidence>
<evidence type="ECO:0000256" key="2">
    <source>
        <dbReference type="SAM" id="MobiDB-lite"/>
    </source>
</evidence>
<keyword evidence="1" id="KW-0863">Zinc-finger</keyword>
<gene>
    <name evidence="4" type="ORF">PPERSA_02961</name>
</gene>
<feature type="domain" description="RING-type" evidence="3">
    <location>
        <begin position="395"/>
        <end position="434"/>
    </location>
</feature>
<comment type="caution">
    <text evidence="4">The sequence shown here is derived from an EMBL/GenBank/DDBJ whole genome shotgun (WGS) entry which is preliminary data.</text>
</comment>
<evidence type="ECO:0000313" key="4">
    <source>
        <dbReference type="EMBL" id="KRW99129.1"/>
    </source>
</evidence>
<feature type="region of interest" description="Disordered" evidence="2">
    <location>
        <begin position="488"/>
        <end position="524"/>
    </location>
</feature>
<dbReference type="Gene3D" id="3.30.40.10">
    <property type="entry name" value="Zinc/RING finger domain, C3HC4 (zinc finger)"/>
    <property type="match status" value="1"/>
</dbReference>
<keyword evidence="1" id="KW-0479">Metal-binding</keyword>
<evidence type="ECO:0000256" key="1">
    <source>
        <dbReference type="PROSITE-ProRule" id="PRU00175"/>
    </source>
</evidence>
<dbReference type="Pfam" id="PF13920">
    <property type="entry name" value="zf-C3HC4_3"/>
    <property type="match status" value="1"/>
</dbReference>
<dbReference type="EMBL" id="LDAU01000221">
    <property type="protein sequence ID" value="KRW99129.1"/>
    <property type="molecule type" value="Genomic_DNA"/>
</dbReference>